<name>A0ABP7SKH0_9BACT</name>
<keyword evidence="1" id="KW-0732">Signal</keyword>
<proteinExistence type="predicted"/>
<gene>
    <name evidence="2" type="ORF">GCM10022408_27290</name>
</gene>
<comment type="caution">
    <text evidence="2">The sequence shown here is derived from an EMBL/GenBank/DDBJ whole genome shotgun (WGS) entry which is preliminary data.</text>
</comment>
<feature type="chain" id="PRO_5046650786" description="Curlin" evidence="1">
    <location>
        <begin position="23"/>
        <end position="194"/>
    </location>
</feature>
<dbReference type="RefSeq" id="WP_345073748.1">
    <property type="nucleotide sequence ID" value="NZ_BAABDJ010000033.1"/>
</dbReference>
<sequence>MKKICVYSLTVLLGLSSAYVSAQTQSKEPKEEISKEQRLVERFGTEQLNSLPESSIDRSILAQQGNNNAATIDQRLLGIQGNTAVVLQLGNTNVVNATQTGAGNSTTVKQVGNRNHVTSDINGYETESFILQDGSYNKITQELNVDERRYKVQQQGNNNQLTQRENGAAAPPGYEIHMKGNGIKMTIEQGKVGP</sequence>
<accession>A0ABP7SKH0</accession>
<protein>
    <recommendedName>
        <fullName evidence="4">Curlin</fullName>
    </recommendedName>
</protein>
<dbReference type="Proteomes" id="UP001500567">
    <property type="component" value="Unassembled WGS sequence"/>
</dbReference>
<keyword evidence="3" id="KW-1185">Reference proteome</keyword>
<evidence type="ECO:0000256" key="1">
    <source>
        <dbReference type="SAM" id="SignalP"/>
    </source>
</evidence>
<organism evidence="2 3">
    <name type="scientific">Hymenobacter fastidiosus</name>
    <dbReference type="NCBI Taxonomy" id="486264"/>
    <lineage>
        <taxon>Bacteria</taxon>
        <taxon>Pseudomonadati</taxon>
        <taxon>Bacteroidota</taxon>
        <taxon>Cytophagia</taxon>
        <taxon>Cytophagales</taxon>
        <taxon>Hymenobacteraceae</taxon>
        <taxon>Hymenobacter</taxon>
    </lineage>
</organism>
<evidence type="ECO:0000313" key="3">
    <source>
        <dbReference type="Proteomes" id="UP001500567"/>
    </source>
</evidence>
<feature type="signal peptide" evidence="1">
    <location>
        <begin position="1"/>
        <end position="22"/>
    </location>
</feature>
<dbReference type="EMBL" id="BAABDJ010000033">
    <property type="protein sequence ID" value="GAA4012997.1"/>
    <property type="molecule type" value="Genomic_DNA"/>
</dbReference>
<evidence type="ECO:0000313" key="2">
    <source>
        <dbReference type="EMBL" id="GAA4012997.1"/>
    </source>
</evidence>
<evidence type="ECO:0008006" key="4">
    <source>
        <dbReference type="Google" id="ProtNLM"/>
    </source>
</evidence>
<reference evidence="3" key="1">
    <citation type="journal article" date="2019" name="Int. J. Syst. Evol. Microbiol.">
        <title>The Global Catalogue of Microorganisms (GCM) 10K type strain sequencing project: providing services to taxonomists for standard genome sequencing and annotation.</title>
        <authorList>
            <consortium name="The Broad Institute Genomics Platform"/>
            <consortium name="The Broad Institute Genome Sequencing Center for Infectious Disease"/>
            <person name="Wu L."/>
            <person name="Ma J."/>
        </authorList>
    </citation>
    <scope>NUCLEOTIDE SEQUENCE [LARGE SCALE GENOMIC DNA]</scope>
    <source>
        <strain evidence="3">JCM 17224</strain>
    </source>
</reference>